<keyword evidence="3" id="KW-0378">Hydrolase</keyword>
<dbReference type="GO" id="GO:0046872">
    <property type="term" value="F:metal ion binding"/>
    <property type="evidence" value="ECO:0007669"/>
    <property type="project" value="UniProtKB-KW"/>
</dbReference>
<dbReference type="Proteomes" id="UP000198281">
    <property type="component" value="Unassembled WGS sequence"/>
</dbReference>
<evidence type="ECO:0000256" key="2">
    <source>
        <dbReference type="ARBA" id="ARBA00022723"/>
    </source>
</evidence>
<feature type="signal peptide" evidence="5">
    <location>
        <begin position="1"/>
        <end position="25"/>
    </location>
</feature>
<dbReference type="Gene3D" id="3.40.720.10">
    <property type="entry name" value="Alkaline Phosphatase, subunit A"/>
    <property type="match status" value="1"/>
</dbReference>
<gene>
    <name evidence="7" type="ORF">SAMN06295912_101103</name>
</gene>
<evidence type="ECO:0000256" key="5">
    <source>
        <dbReference type="SAM" id="SignalP"/>
    </source>
</evidence>
<dbReference type="RefSeq" id="WP_245842519.1">
    <property type="nucleotide sequence ID" value="NZ_FZOS01000001.1"/>
</dbReference>
<comment type="similarity">
    <text evidence="1">Belongs to the sulfatase family.</text>
</comment>
<dbReference type="InterPro" id="IPR017850">
    <property type="entry name" value="Alkaline_phosphatase_core_sf"/>
</dbReference>
<keyword evidence="8" id="KW-1185">Reference proteome</keyword>
<reference evidence="8" key="1">
    <citation type="submission" date="2017-06" db="EMBL/GenBank/DDBJ databases">
        <authorList>
            <person name="Varghese N."/>
            <person name="Submissions S."/>
        </authorList>
    </citation>
    <scope>NUCLEOTIDE SEQUENCE [LARGE SCALE GENOMIC DNA]</scope>
    <source>
        <strain evidence="8">LNB2</strain>
    </source>
</reference>
<evidence type="ECO:0000256" key="3">
    <source>
        <dbReference type="ARBA" id="ARBA00022801"/>
    </source>
</evidence>
<dbReference type="EMBL" id="FZOS01000001">
    <property type="protein sequence ID" value="SNS06235.1"/>
    <property type="molecule type" value="Genomic_DNA"/>
</dbReference>
<dbReference type="CDD" id="cd16025">
    <property type="entry name" value="PAS_like"/>
    <property type="match status" value="1"/>
</dbReference>
<dbReference type="SUPFAM" id="SSF53649">
    <property type="entry name" value="Alkaline phosphatase-like"/>
    <property type="match status" value="1"/>
</dbReference>
<dbReference type="PANTHER" id="PTHR42693">
    <property type="entry name" value="ARYLSULFATASE FAMILY MEMBER"/>
    <property type="match status" value="1"/>
</dbReference>
<name>A0A239BDZ4_9SPHN</name>
<dbReference type="PROSITE" id="PS00523">
    <property type="entry name" value="SULFATASE_1"/>
    <property type="match status" value="1"/>
</dbReference>
<protein>
    <submittedName>
        <fullName evidence="7">Arylsulfatase</fullName>
    </submittedName>
</protein>
<evidence type="ECO:0000259" key="6">
    <source>
        <dbReference type="Pfam" id="PF00884"/>
    </source>
</evidence>
<keyword evidence="4" id="KW-0106">Calcium</keyword>
<feature type="chain" id="PRO_5012263576" evidence="5">
    <location>
        <begin position="26"/>
        <end position="776"/>
    </location>
</feature>
<evidence type="ECO:0000313" key="8">
    <source>
        <dbReference type="Proteomes" id="UP000198281"/>
    </source>
</evidence>
<dbReference type="GO" id="GO:0016787">
    <property type="term" value="F:hydrolase activity"/>
    <property type="evidence" value="ECO:0007669"/>
    <property type="project" value="UniProtKB-KW"/>
</dbReference>
<evidence type="ECO:0000256" key="4">
    <source>
        <dbReference type="ARBA" id="ARBA00022837"/>
    </source>
</evidence>
<sequence length="776" mass="83695">MRNAAGLRLLLGLALASTGIGQALAYDQVALPRPAEPFAGKIGTTFADSTQAFPKPVQAPANAPNILLVLTDDVGFAASSTFGGPVPTPTLDRLAANGLRYTRFHTTAMCSPTRASLLTGRNHHAVGTGIVTDTASGYPGYDGNMPRSAATVADVLRHNGYNTAFFGKHHNIPQGQEDPNSGPFDHWPTGMGFEYFYGFLGGDTNQWQPTLYRGTNRVAAPDMATTLDHYLAQDLIRWVHGQKAAAPGKPFLAYLAPGTAHAPHQAPADWIARFKGKFDQGWDRLREETLKRQKAAGIVPKNTVLTPRPDTIPAWASLSDDQRRAYARMMEVFAGMLAYQDNQIGTVLDELQRMGELDNTLVIFIEGDNGGSPEGDVTGSMNELGTLANGMREDTAWLLDQMPEMGGPNSYQVFPVGWSWATNAPFQWTKQVASHLGGMRNGMVVSWPAKIADKGGIRTQFAHVNDIMPTVLEAVGVPAPDIVDGVPQQRVDGTSLVYSFDAPAAPERHVRQYFEMIGTRGIYDQGWMASTTPGRLPWKSGGSAGLPTDYKWELYDLRSDYSQAHDLAARYPERLAALKALWDQEARANNVYPLDDRQGTMRASAARMRPAANYVYWGAGISLAQVKAPPLNFTSFAMTADIDVPAQGARGVLVASGSHFGGWSFGFRDGRPFAVHAASQKPEDRFEIAASAAIAPGKHKLVYDYRLDGRPGQGGTLAISIDGSEVARGRIGRTAYVAAGLGETFDIGRDTGAQVVDLPGGSDFSGTIARIEVTPR</sequence>
<dbReference type="InterPro" id="IPR024607">
    <property type="entry name" value="Sulfatase_CS"/>
</dbReference>
<dbReference type="Gene3D" id="3.30.1120.10">
    <property type="match status" value="1"/>
</dbReference>
<evidence type="ECO:0000313" key="7">
    <source>
        <dbReference type="EMBL" id="SNS06235.1"/>
    </source>
</evidence>
<dbReference type="InterPro" id="IPR000917">
    <property type="entry name" value="Sulfatase_N"/>
</dbReference>
<dbReference type="AlphaFoldDB" id="A0A239BDZ4"/>
<dbReference type="InterPro" id="IPR050738">
    <property type="entry name" value="Sulfatase"/>
</dbReference>
<keyword evidence="2" id="KW-0479">Metal-binding</keyword>
<feature type="domain" description="Sulfatase N-terminal" evidence="6">
    <location>
        <begin position="64"/>
        <end position="477"/>
    </location>
</feature>
<evidence type="ECO:0000256" key="1">
    <source>
        <dbReference type="ARBA" id="ARBA00008779"/>
    </source>
</evidence>
<accession>A0A239BDZ4</accession>
<keyword evidence="5" id="KW-0732">Signal</keyword>
<dbReference type="Pfam" id="PF00884">
    <property type="entry name" value="Sulfatase"/>
    <property type="match status" value="1"/>
</dbReference>
<organism evidence="7 8">
    <name type="scientific">Edaphosphingomonas laterariae</name>
    <dbReference type="NCBI Taxonomy" id="861865"/>
    <lineage>
        <taxon>Bacteria</taxon>
        <taxon>Pseudomonadati</taxon>
        <taxon>Pseudomonadota</taxon>
        <taxon>Alphaproteobacteria</taxon>
        <taxon>Sphingomonadales</taxon>
        <taxon>Rhizorhabdaceae</taxon>
        <taxon>Edaphosphingomonas</taxon>
    </lineage>
</organism>
<proteinExistence type="inferred from homology"/>
<dbReference type="PANTHER" id="PTHR42693:SF43">
    <property type="entry name" value="BLL2667 PROTEIN"/>
    <property type="match status" value="1"/>
</dbReference>